<keyword evidence="2" id="KW-1185">Reference proteome</keyword>
<protein>
    <submittedName>
        <fullName evidence="1">Uncharacterized protein</fullName>
    </submittedName>
</protein>
<reference evidence="1 2" key="1">
    <citation type="submission" date="2020-06" db="EMBL/GenBank/DDBJ databases">
        <title>Genome sequence of Rhizobium sp strain ADMK78.</title>
        <authorList>
            <person name="Rahi P."/>
        </authorList>
    </citation>
    <scope>NUCLEOTIDE SEQUENCE [LARGE SCALE GENOMIC DNA]</scope>
    <source>
        <strain evidence="1 2">ADMK78</strain>
    </source>
</reference>
<sequence>MNDWTKVSVFPVTGGNALLDNGTGSGTMAEFACSTFPNDSLPAAGTDYTISAIPPDAVDPMDWTATCSYSGTISVFTQS</sequence>
<gene>
    <name evidence="1" type="ORF">FE840_009615</name>
</gene>
<dbReference type="RefSeq" id="WP_138288301.1">
    <property type="nucleotide sequence ID" value="NZ_CP058350.1"/>
</dbReference>
<name>A0ABX6QNH3_9HYPH</name>
<evidence type="ECO:0000313" key="1">
    <source>
        <dbReference type="EMBL" id="QLF69780.1"/>
    </source>
</evidence>
<evidence type="ECO:0000313" key="2">
    <source>
        <dbReference type="Proteomes" id="UP000308530"/>
    </source>
</evidence>
<dbReference type="EMBL" id="CP058350">
    <property type="protein sequence ID" value="QLF69780.1"/>
    <property type="molecule type" value="Genomic_DNA"/>
</dbReference>
<dbReference type="Proteomes" id="UP000308530">
    <property type="component" value="Chromosome"/>
</dbReference>
<accession>A0ABX6QNH3</accession>
<organism evidence="1 2">
    <name type="scientific">Peteryoungia desertarenae</name>
    <dbReference type="NCBI Taxonomy" id="1813451"/>
    <lineage>
        <taxon>Bacteria</taxon>
        <taxon>Pseudomonadati</taxon>
        <taxon>Pseudomonadota</taxon>
        <taxon>Alphaproteobacteria</taxon>
        <taxon>Hyphomicrobiales</taxon>
        <taxon>Rhizobiaceae</taxon>
        <taxon>Peteryoungia</taxon>
    </lineage>
</organism>
<proteinExistence type="predicted"/>